<accession>A0ACC0AAM2</accession>
<comment type="caution">
    <text evidence="1">The sequence shown here is derived from an EMBL/GenBank/DDBJ whole genome shotgun (WGS) entry which is preliminary data.</text>
</comment>
<dbReference type="Proteomes" id="UP001060085">
    <property type="component" value="Linkage Group LG06"/>
</dbReference>
<sequence length="270" mass="30625">MTAPPGFQSQRCVPPHPSQSGNSIFEEKVLSALKGLEVKTQILDSHIQSIVKLETQIRQLANAINRRDEGKLPSYPIENSRANYHEQAKAVITLRNKKLVDNIVGETIKDSELNENETEGFDMGTKIEKKIEKELASSSNSKTLESSPMTSYKPKKETKPRLIRWILLLQEFDIEIRDKKGLENLVADHLSGLWGNNHDESVVLRDTFPDEQLFSLSHSPAPWFVPIVNYLSADLSQRLNDALWLIAQLIRPLQEYPLLDLFLGNLVTCQ</sequence>
<evidence type="ECO:0000313" key="1">
    <source>
        <dbReference type="EMBL" id="KAI5657849.1"/>
    </source>
</evidence>
<organism evidence="1 2">
    <name type="scientific">Catharanthus roseus</name>
    <name type="common">Madagascar periwinkle</name>
    <name type="synonym">Vinca rosea</name>
    <dbReference type="NCBI Taxonomy" id="4058"/>
    <lineage>
        <taxon>Eukaryota</taxon>
        <taxon>Viridiplantae</taxon>
        <taxon>Streptophyta</taxon>
        <taxon>Embryophyta</taxon>
        <taxon>Tracheophyta</taxon>
        <taxon>Spermatophyta</taxon>
        <taxon>Magnoliopsida</taxon>
        <taxon>eudicotyledons</taxon>
        <taxon>Gunneridae</taxon>
        <taxon>Pentapetalae</taxon>
        <taxon>asterids</taxon>
        <taxon>lamiids</taxon>
        <taxon>Gentianales</taxon>
        <taxon>Apocynaceae</taxon>
        <taxon>Rauvolfioideae</taxon>
        <taxon>Vinceae</taxon>
        <taxon>Catharanthinae</taxon>
        <taxon>Catharanthus</taxon>
    </lineage>
</organism>
<gene>
    <name evidence="1" type="ORF">M9H77_26642</name>
</gene>
<reference evidence="2" key="1">
    <citation type="journal article" date="2023" name="Nat. Plants">
        <title>Single-cell RNA sequencing provides a high-resolution roadmap for understanding the multicellular compartmentation of specialized metabolism.</title>
        <authorList>
            <person name="Sun S."/>
            <person name="Shen X."/>
            <person name="Li Y."/>
            <person name="Li Y."/>
            <person name="Wang S."/>
            <person name="Li R."/>
            <person name="Zhang H."/>
            <person name="Shen G."/>
            <person name="Guo B."/>
            <person name="Wei J."/>
            <person name="Xu J."/>
            <person name="St-Pierre B."/>
            <person name="Chen S."/>
            <person name="Sun C."/>
        </authorList>
    </citation>
    <scope>NUCLEOTIDE SEQUENCE [LARGE SCALE GENOMIC DNA]</scope>
</reference>
<dbReference type="EMBL" id="CM044706">
    <property type="protein sequence ID" value="KAI5657849.1"/>
    <property type="molecule type" value="Genomic_DNA"/>
</dbReference>
<proteinExistence type="predicted"/>
<protein>
    <submittedName>
        <fullName evidence="1">Uncharacterized protein</fullName>
    </submittedName>
</protein>
<name>A0ACC0AAM2_CATRO</name>
<keyword evidence="2" id="KW-1185">Reference proteome</keyword>
<evidence type="ECO:0000313" key="2">
    <source>
        <dbReference type="Proteomes" id="UP001060085"/>
    </source>
</evidence>